<evidence type="ECO:0000256" key="1">
    <source>
        <dbReference type="ARBA" id="ARBA00022630"/>
    </source>
</evidence>
<keyword evidence="1" id="KW-0285">Flavoprotein</keyword>
<name>I4Y5P4_WALMC</name>
<dbReference type="InterPro" id="IPR013785">
    <property type="entry name" value="Aldolase_TIM"/>
</dbReference>
<protein>
    <submittedName>
        <fullName evidence="4">2-nitropropane dioxygenase</fullName>
    </submittedName>
</protein>
<dbReference type="PANTHER" id="PTHR32332:SF31">
    <property type="entry name" value="2-NITROPROPANE DIOXYGENASE FAMILY, PUTATIVE (AFU_ORTHOLOGUE AFUA_2G09850)-RELATED"/>
    <property type="match status" value="1"/>
</dbReference>
<dbReference type="InterPro" id="IPR004136">
    <property type="entry name" value="NMO"/>
</dbReference>
<dbReference type="Gene3D" id="3.20.20.70">
    <property type="entry name" value="Aldolase class I"/>
    <property type="match status" value="1"/>
</dbReference>
<dbReference type="HOGENOM" id="CLU_038732_2_3_1"/>
<sequence length="328" mass="34973">MNVAAGSKLAAAVSNAGGIGVLGGLGYTPKNLQHQIDELKAGLVDKNLPFGVDLLLPKVGEGARKTNYDYTKGQLPELLDVIIKNGAKVFVCAVGVPPKFAVDKLHEAGIPVANMIGHPKHAQKAIDAGVDILIAQGGEGGGHTGDVPTSVLIPTVVEAVQGVKSPLTGKQIQVVASGGIYNSKGLAAALSYGASGVWVGTRFVASAEAAAPKYHKDLVLKSTWDDNIRTLIYTGRPLRVYGHDYVKDWEENRRDEIKELTSKGLVPHEVELEKRPEISAKTRMWLMGKVSGSIDKVETAKEIVDEMVTGAARIIQENTKYLSRQAKL</sequence>
<dbReference type="AlphaFoldDB" id="I4Y5P4"/>
<keyword evidence="4" id="KW-0223">Dioxygenase</keyword>
<evidence type="ECO:0000313" key="5">
    <source>
        <dbReference type="Proteomes" id="UP000005242"/>
    </source>
</evidence>
<dbReference type="GO" id="GO:0018580">
    <property type="term" value="F:nitronate monooxygenase activity"/>
    <property type="evidence" value="ECO:0007669"/>
    <property type="project" value="InterPro"/>
</dbReference>
<keyword evidence="5" id="KW-1185">Reference proteome</keyword>
<evidence type="ECO:0000256" key="2">
    <source>
        <dbReference type="ARBA" id="ARBA00022643"/>
    </source>
</evidence>
<dbReference type="Pfam" id="PF03060">
    <property type="entry name" value="NMO"/>
    <property type="match status" value="1"/>
</dbReference>
<dbReference type="SUPFAM" id="SSF51412">
    <property type="entry name" value="Inosine monophosphate dehydrogenase (IMPDH)"/>
    <property type="match status" value="1"/>
</dbReference>
<dbReference type="GeneID" id="18471824"/>
<reference evidence="4 5" key="1">
    <citation type="journal article" date="2012" name="Fungal Genet. Biol.">
        <title>The genome of the xerotolerant mold Wallemia sebi reveals adaptations to osmotic stress and suggests cryptic sexual reproduction.</title>
        <authorList>
            <person name="Padamsee M."/>
            <person name="Kumar T.K.A."/>
            <person name="Riley R."/>
            <person name="Binder M."/>
            <person name="Boyd A."/>
            <person name="Calvo A.M."/>
            <person name="Furukawa K."/>
            <person name="Hesse C."/>
            <person name="Hohmann S."/>
            <person name="James T.Y."/>
            <person name="LaButti K."/>
            <person name="Lapidus A."/>
            <person name="Lindquist E."/>
            <person name="Lucas S."/>
            <person name="Miller K."/>
            <person name="Shantappa S."/>
            <person name="Grigoriev I.V."/>
            <person name="Hibbett D.S."/>
            <person name="McLaughlin D.J."/>
            <person name="Spatafora J.W."/>
            <person name="Aime M.C."/>
        </authorList>
    </citation>
    <scope>NUCLEOTIDE SEQUENCE [LARGE SCALE GENOMIC DNA]</scope>
    <source>
        <strain evidence="5">ATCC MYA-4683 / CBS 633.66</strain>
    </source>
</reference>
<gene>
    <name evidence="4" type="ORF">WALSEDRAFT_34149</name>
</gene>
<dbReference type="GO" id="GO:0051213">
    <property type="term" value="F:dioxygenase activity"/>
    <property type="evidence" value="ECO:0007669"/>
    <property type="project" value="UniProtKB-KW"/>
</dbReference>
<dbReference type="OrthoDB" id="10265891at2759"/>
<dbReference type="CDD" id="cd04730">
    <property type="entry name" value="NPD_like"/>
    <property type="match status" value="1"/>
</dbReference>
<accession>I4Y5P4</accession>
<keyword evidence="2" id="KW-0288">FMN</keyword>
<evidence type="ECO:0000256" key="3">
    <source>
        <dbReference type="ARBA" id="ARBA00023002"/>
    </source>
</evidence>
<dbReference type="Proteomes" id="UP000005242">
    <property type="component" value="Unassembled WGS sequence"/>
</dbReference>
<dbReference type="KEGG" id="wse:WALSEDRAFT_34149"/>
<dbReference type="InParanoid" id="I4Y5P4"/>
<evidence type="ECO:0000313" key="4">
    <source>
        <dbReference type="EMBL" id="EIM19286.1"/>
    </source>
</evidence>
<dbReference type="PANTHER" id="PTHR32332">
    <property type="entry name" value="2-NITROPROPANE DIOXYGENASE"/>
    <property type="match status" value="1"/>
</dbReference>
<proteinExistence type="predicted"/>
<dbReference type="OMA" id="PQRMIDN"/>
<keyword evidence="3" id="KW-0560">Oxidoreductase</keyword>
<dbReference type="EMBL" id="JH668253">
    <property type="protein sequence ID" value="EIM19286.1"/>
    <property type="molecule type" value="Genomic_DNA"/>
</dbReference>
<dbReference type="RefSeq" id="XP_006960679.1">
    <property type="nucleotide sequence ID" value="XM_006960617.1"/>
</dbReference>
<organism evidence="4 5">
    <name type="scientific">Wallemia mellicola (strain ATCC MYA-4683 / CBS 633.66)</name>
    <name type="common">Wallemia sebi (CBS 633.66)</name>
    <dbReference type="NCBI Taxonomy" id="671144"/>
    <lineage>
        <taxon>Eukaryota</taxon>
        <taxon>Fungi</taxon>
        <taxon>Dikarya</taxon>
        <taxon>Basidiomycota</taxon>
        <taxon>Wallemiomycotina</taxon>
        <taxon>Wallemiomycetes</taxon>
        <taxon>Wallemiales</taxon>
        <taxon>Wallemiaceae</taxon>
        <taxon>Wallemia</taxon>
    </lineage>
</organism>
<dbReference type="eggNOG" id="ENOG502QTWN">
    <property type="taxonomic scope" value="Eukaryota"/>
</dbReference>